<evidence type="ECO:0000313" key="12">
    <source>
        <dbReference type="EMBL" id="GHF36044.1"/>
    </source>
</evidence>
<feature type="domain" description="BIG2" evidence="11">
    <location>
        <begin position="32"/>
        <end position="109"/>
    </location>
</feature>
<dbReference type="PANTHER" id="PTHR13460:SF0">
    <property type="entry name" value="MALECTIN"/>
    <property type="match status" value="1"/>
</dbReference>
<keyword evidence="8" id="KW-0325">Glycoprotein</keyword>
<dbReference type="SMART" id="SM00635">
    <property type="entry name" value="BID_2"/>
    <property type="match status" value="2"/>
</dbReference>
<dbReference type="SUPFAM" id="SSF49785">
    <property type="entry name" value="Galactose-binding domain-like"/>
    <property type="match status" value="1"/>
</dbReference>
<evidence type="ECO:0000256" key="5">
    <source>
        <dbReference type="ARBA" id="ARBA00022824"/>
    </source>
</evidence>
<name>A0A7W8KD52_9DEIO</name>
<dbReference type="AlphaFoldDB" id="A0A7W8KD52"/>
<evidence type="ECO:0000256" key="6">
    <source>
        <dbReference type="ARBA" id="ARBA00022989"/>
    </source>
</evidence>
<dbReference type="Pfam" id="PF02368">
    <property type="entry name" value="Big_2"/>
    <property type="match status" value="2"/>
</dbReference>
<dbReference type="InterPro" id="IPR013783">
    <property type="entry name" value="Ig-like_fold"/>
</dbReference>
<feature type="chain" id="PRO_5031445630" evidence="10">
    <location>
        <begin position="32"/>
        <end position="714"/>
    </location>
</feature>
<dbReference type="Pfam" id="PF11721">
    <property type="entry name" value="Malectin"/>
    <property type="match status" value="1"/>
</dbReference>
<reference evidence="13 14" key="3">
    <citation type="submission" date="2020-08" db="EMBL/GenBank/DDBJ databases">
        <title>Genomic Encyclopedia of Type Strains, Phase IV (KMG-IV): sequencing the most valuable type-strain genomes for metagenomic binning, comparative biology and taxonomic classification.</title>
        <authorList>
            <person name="Goeker M."/>
        </authorList>
    </citation>
    <scope>NUCLEOTIDE SEQUENCE [LARGE SCALE GENOMIC DNA]</scope>
    <source>
        <strain evidence="13 14">DSM 27521</strain>
    </source>
</reference>
<reference evidence="12" key="4">
    <citation type="submission" date="2024-05" db="EMBL/GenBank/DDBJ databases">
        <authorList>
            <person name="Sun Q."/>
            <person name="Zhou Y."/>
        </authorList>
    </citation>
    <scope>NUCLEOTIDE SEQUENCE</scope>
    <source>
        <strain evidence="12">CGMCC 1.18437</strain>
    </source>
</reference>
<dbReference type="SUPFAM" id="SSF49373">
    <property type="entry name" value="Invasin/intimin cell-adhesion fragments"/>
    <property type="match status" value="2"/>
</dbReference>
<dbReference type="PANTHER" id="PTHR13460">
    <property type="match status" value="1"/>
</dbReference>
<evidence type="ECO:0000313" key="15">
    <source>
        <dbReference type="Proteomes" id="UP000619376"/>
    </source>
</evidence>
<feature type="domain" description="BIG2" evidence="11">
    <location>
        <begin position="118"/>
        <end position="195"/>
    </location>
</feature>
<dbReference type="PROSITE" id="PS51257">
    <property type="entry name" value="PROKAR_LIPOPROTEIN"/>
    <property type="match status" value="1"/>
</dbReference>
<dbReference type="InterPro" id="IPR021720">
    <property type="entry name" value="Malectin_dom"/>
</dbReference>
<dbReference type="InterPro" id="IPR008964">
    <property type="entry name" value="Invasin/intimin_cell_adhesion"/>
</dbReference>
<evidence type="ECO:0000313" key="14">
    <source>
        <dbReference type="Proteomes" id="UP000539473"/>
    </source>
</evidence>
<keyword evidence="5" id="KW-0256">Endoplasmic reticulum</keyword>
<comment type="subcellular location">
    <subcellularLocation>
        <location evidence="1">Endoplasmic reticulum membrane</location>
        <topology evidence="1">Single-pass type I membrane protein</topology>
    </subcellularLocation>
</comment>
<gene>
    <name evidence="12" type="ORF">GCM10017781_10770</name>
    <name evidence="13" type="ORF">HNQ07_001383</name>
</gene>
<keyword evidence="3" id="KW-0812">Transmembrane</keyword>
<dbReference type="SMART" id="SM00320">
    <property type="entry name" value="WD40"/>
    <property type="match status" value="2"/>
</dbReference>
<organism evidence="13 14">
    <name type="scientific">Deinococcus metalli</name>
    <dbReference type="NCBI Taxonomy" id="1141878"/>
    <lineage>
        <taxon>Bacteria</taxon>
        <taxon>Thermotogati</taxon>
        <taxon>Deinococcota</taxon>
        <taxon>Deinococci</taxon>
        <taxon>Deinococcales</taxon>
        <taxon>Deinococcaceae</taxon>
        <taxon>Deinococcus</taxon>
    </lineage>
</organism>
<keyword evidence="9" id="KW-0119">Carbohydrate metabolism</keyword>
<evidence type="ECO:0000259" key="11">
    <source>
        <dbReference type="SMART" id="SM00635"/>
    </source>
</evidence>
<dbReference type="InterPro" id="IPR039155">
    <property type="entry name" value="MLEC"/>
</dbReference>
<protein>
    <submittedName>
        <fullName evidence="13">Uncharacterized protein YjdB</fullName>
    </submittedName>
</protein>
<proteinExistence type="inferred from homology"/>
<evidence type="ECO:0000256" key="2">
    <source>
        <dbReference type="ARBA" id="ARBA00009141"/>
    </source>
</evidence>
<evidence type="ECO:0000256" key="7">
    <source>
        <dbReference type="ARBA" id="ARBA00023136"/>
    </source>
</evidence>
<evidence type="ECO:0000256" key="3">
    <source>
        <dbReference type="ARBA" id="ARBA00022692"/>
    </source>
</evidence>
<dbReference type="Proteomes" id="UP000539473">
    <property type="component" value="Unassembled WGS sequence"/>
</dbReference>
<comment type="caution">
    <text evidence="13">The sequence shown here is derived from an EMBL/GenBank/DDBJ whole genome shotgun (WGS) entry which is preliminary data.</text>
</comment>
<evidence type="ECO:0000256" key="9">
    <source>
        <dbReference type="ARBA" id="ARBA00023277"/>
    </source>
</evidence>
<dbReference type="EMBL" id="JACHFK010000002">
    <property type="protein sequence ID" value="MBB5375926.1"/>
    <property type="molecule type" value="Genomic_DNA"/>
</dbReference>
<dbReference type="GO" id="GO:0016020">
    <property type="term" value="C:membrane"/>
    <property type="evidence" value="ECO:0007669"/>
    <property type="project" value="TreeGrafter"/>
</dbReference>
<keyword evidence="6" id="KW-1133">Transmembrane helix</keyword>
<sequence length="714" mass="74021">MLKTVQLPKTHLMAALVTLTLVACKAPGVPAAVTSVTVVPDSGAAQPNQTRKFKATVAGTGNFATTVTWSSSDKAIATVDADGTVHAIAVGKATITATSTADTKKSGSAALTVATGNTVTRVVVAPTKLALNAGASGTLTATVEGTGSISNTVTWSSDDPAVATVAQDGTVTARAAGQAIITATSTSDTSKKGSAEVTVGSAASGARLSVTNPDGLFPTWMSFNKVDRTKDGSATITQPSAAQHTISTVKLSNTGTDSLLVTPAVTGNFVLPDGANQLTIAPGQSATVRVQFTGSGDTVQTGTLTLGSNDPTAPKLTLTLAGAWQPTIESNPEPTTSQLINQVLGFKTAIPDGTAINKDGQVYAQGDEVISPYWQRANTGQPVNVWQIASYHTINNAASLYWFPKSTSKSAASSATGAVLTSAGSDAQSLFPRSNGDATKYARADVTPAAGVNTFGFRVDNSEWSDPTYNAQSADISAGCTGPCGQHLRFFRAKDPNGAVMPNTYLLIMDYSGINYDYNDNIFLISNVKPAPLLIDTGLPVGTSTTGNLGVTAPDSTVWFSDQYNYTKDGTTALQTYKYFSPVEAYDEPNISSPCGADVPNTANDVLYKTYRGNTSKATPDSRVLTYSIPIENGTYPVTLHFMDMFSSRAGQRVFDVKSGSTTLIPNLDIFAKAGACAAYDQTVLVPVTNGTLSLTFAASADYPAISAIEVNRP</sequence>
<keyword evidence="4 10" id="KW-0732">Signal</keyword>
<feature type="signal peptide" evidence="10">
    <location>
        <begin position="1"/>
        <end position="31"/>
    </location>
</feature>
<dbReference type="Proteomes" id="UP000619376">
    <property type="component" value="Unassembled WGS sequence"/>
</dbReference>
<evidence type="ECO:0000256" key="1">
    <source>
        <dbReference type="ARBA" id="ARBA00004115"/>
    </source>
</evidence>
<dbReference type="RefSeq" id="WP_184110173.1">
    <property type="nucleotide sequence ID" value="NZ_BNAJ01000002.1"/>
</dbReference>
<dbReference type="Gene3D" id="2.60.40.1080">
    <property type="match status" value="2"/>
</dbReference>
<dbReference type="InterPro" id="IPR008979">
    <property type="entry name" value="Galactose-bd-like_sf"/>
</dbReference>
<keyword evidence="7" id="KW-0472">Membrane</keyword>
<evidence type="ECO:0000313" key="13">
    <source>
        <dbReference type="EMBL" id="MBB5375926.1"/>
    </source>
</evidence>
<reference evidence="15" key="2">
    <citation type="journal article" date="2019" name="Int. J. Syst. Evol. Microbiol.">
        <title>The Global Catalogue of Microorganisms (GCM) 10K type strain sequencing project: providing services to taxonomists for standard genome sequencing and annotation.</title>
        <authorList>
            <consortium name="The Broad Institute Genomics Platform"/>
            <consortium name="The Broad Institute Genome Sequencing Center for Infectious Disease"/>
            <person name="Wu L."/>
            <person name="Ma J."/>
        </authorList>
    </citation>
    <scope>NUCLEOTIDE SEQUENCE [LARGE SCALE GENOMIC DNA]</scope>
    <source>
        <strain evidence="15">CGMCC 1.18437</strain>
    </source>
</reference>
<keyword evidence="15" id="KW-1185">Reference proteome</keyword>
<evidence type="ECO:0000256" key="10">
    <source>
        <dbReference type="SAM" id="SignalP"/>
    </source>
</evidence>
<reference evidence="12" key="1">
    <citation type="journal article" date="2014" name="Int. J. Syst. Evol. Microbiol.">
        <title>Complete genome of a new Firmicutes species belonging to the dominant human colonic microbiota ('Ruminococcus bicirculans') reveals two chromosomes and a selective capacity to utilize plant glucans.</title>
        <authorList>
            <consortium name="NISC Comparative Sequencing Program"/>
            <person name="Wegmann U."/>
            <person name="Louis P."/>
            <person name="Goesmann A."/>
            <person name="Henrissat B."/>
            <person name="Duncan S.H."/>
            <person name="Flint H.J."/>
        </authorList>
    </citation>
    <scope>NUCLEOTIDE SEQUENCE</scope>
    <source>
        <strain evidence="12">CGMCC 1.18437</strain>
    </source>
</reference>
<evidence type="ECO:0000256" key="8">
    <source>
        <dbReference type="ARBA" id="ARBA00023180"/>
    </source>
</evidence>
<dbReference type="Gene3D" id="2.60.40.10">
    <property type="entry name" value="Immunoglobulins"/>
    <property type="match status" value="1"/>
</dbReference>
<dbReference type="GO" id="GO:0030246">
    <property type="term" value="F:carbohydrate binding"/>
    <property type="evidence" value="ECO:0007669"/>
    <property type="project" value="InterPro"/>
</dbReference>
<dbReference type="InterPro" id="IPR001680">
    <property type="entry name" value="WD40_rpt"/>
</dbReference>
<comment type="similarity">
    <text evidence="2">Belongs to the malectin family.</text>
</comment>
<evidence type="ECO:0000256" key="4">
    <source>
        <dbReference type="ARBA" id="ARBA00022729"/>
    </source>
</evidence>
<dbReference type="EMBL" id="BNAJ01000002">
    <property type="protein sequence ID" value="GHF36044.1"/>
    <property type="molecule type" value="Genomic_DNA"/>
</dbReference>
<accession>A0A7W8KD52</accession>
<dbReference type="Gene3D" id="2.60.120.430">
    <property type="entry name" value="Galactose-binding lectin"/>
    <property type="match status" value="1"/>
</dbReference>
<dbReference type="InterPro" id="IPR003343">
    <property type="entry name" value="Big_2"/>
</dbReference>